<dbReference type="EnsemblPlants" id="TuG1812G0700004377.01.T01">
    <property type="protein sequence ID" value="TuG1812G0700004377.01.T01.cds391674"/>
    <property type="gene ID" value="TuG1812G0700004377.01"/>
</dbReference>
<feature type="transmembrane region" description="Helical" evidence="1">
    <location>
        <begin position="28"/>
        <end position="53"/>
    </location>
</feature>
<keyword evidence="1" id="KW-1133">Transmembrane helix</keyword>
<dbReference type="AlphaFoldDB" id="A0A8R7R4F6"/>
<evidence type="ECO:0000256" key="1">
    <source>
        <dbReference type="SAM" id="Phobius"/>
    </source>
</evidence>
<reference evidence="3" key="1">
    <citation type="journal article" date="2013" name="Nature">
        <title>Draft genome of the wheat A-genome progenitor Triticum urartu.</title>
        <authorList>
            <person name="Ling H.Q."/>
            <person name="Zhao S."/>
            <person name="Liu D."/>
            <person name="Wang J."/>
            <person name="Sun H."/>
            <person name="Zhang C."/>
            <person name="Fan H."/>
            <person name="Li D."/>
            <person name="Dong L."/>
            <person name="Tao Y."/>
            <person name="Gao C."/>
            <person name="Wu H."/>
            <person name="Li Y."/>
            <person name="Cui Y."/>
            <person name="Guo X."/>
            <person name="Zheng S."/>
            <person name="Wang B."/>
            <person name="Yu K."/>
            <person name="Liang Q."/>
            <person name="Yang W."/>
            <person name="Lou X."/>
            <person name="Chen J."/>
            <person name="Feng M."/>
            <person name="Jian J."/>
            <person name="Zhang X."/>
            <person name="Luo G."/>
            <person name="Jiang Y."/>
            <person name="Liu J."/>
            <person name="Wang Z."/>
            <person name="Sha Y."/>
            <person name="Zhang B."/>
            <person name="Wu H."/>
            <person name="Tang D."/>
            <person name="Shen Q."/>
            <person name="Xue P."/>
            <person name="Zou S."/>
            <person name="Wang X."/>
            <person name="Liu X."/>
            <person name="Wang F."/>
            <person name="Yang Y."/>
            <person name="An X."/>
            <person name="Dong Z."/>
            <person name="Zhang K."/>
            <person name="Zhang X."/>
            <person name="Luo M.C."/>
            <person name="Dvorak J."/>
            <person name="Tong Y."/>
            <person name="Wang J."/>
            <person name="Yang H."/>
            <person name="Li Z."/>
            <person name="Wang D."/>
            <person name="Zhang A."/>
            <person name="Wang J."/>
        </authorList>
    </citation>
    <scope>NUCLEOTIDE SEQUENCE</scope>
    <source>
        <strain evidence="3">cv. G1812</strain>
    </source>
</reference>
<sequence length="60" mass="6595">MRACVCDNGIIAIWALGYMRSGNTSKKLLHIFAGIIVCLANSFCCVVACWRAILNCHCFV</sequence>
<dbReference type="Gramene" id="TuG1812G0700004377.01.T01">
    <property type="protein sequence ID" value="TuG1812G0700004377.01.T01.cds391674"/>
    <property type="gene ID" value="TuG1812G0700004377.01"/>
</dbReference>
<protein>
    <submittedName>
        <fullName evidence="2">Uncharacterized protein</fullName>
    </submittedName>
</protein>
<evidence type="ECO:0000313" key="2">
    <source>
        <dbReference type="EnsemblPlants" id="TuG1812G0700004377.01.T01.cds391674"/>
    </source>
</evidence>
<keyword evidence="1" id="KW-0812">Transmembrane</keyword>
<organism evidence="2 3">
    <name type="scientific">Triticum urartu</name>
    <name type="common">Red wild einkorn</name>
    <name type="synonym">Crithodium urartu</name>
    <dbReference type="NCBI Taxonomy" id="4572"/>
    <lineage>
        <taxon>Eukaryota</taxon>
        <taxon>Viridiplantae</taxon>
        <taxon>Streptophyta</taxon>
        <taxon>Embryophyta</taxon>
        <taxon>Tracheophyta</taxon>
        <taxon>Spermatophyta</taxon>
        <taxon>Magnoliopsida</taxon>
        <taxon>Liliopsida</taxon>
        <taxon>Poales</taxon>
        <taxon>Poaceae</taxon>
        <taxon>BOP clade</taxon>
        <taxon>Pooideae</taxon>
        <taxon>Triticodae</taxon>
        <taxon>Triticeae</taxon>
        <taxon>Triticinae</taxon>
        <taxon>Triticum</taxon>
    </lineage>
</organism>
<keyword evidence="1" id="KW-0472">Membrane</keyword>
<reference evidence="2" key="3">
    <citation type="submission" date="2022-06" db="UniProtKB">
        <authorList>
            <consortium name="EnsemblPlants"/>
        </authorList>
    </citation>
    <scope>IDENTIFICATION</scope>
</reference>
<proteinExistence type="predicted"/>
<accession>A0A8R7R4F6</accession>
<dbReference type="Proteomes" id="UP000015106">
    <property type="component" value="Chromosome 7"/>
</dbReference>
<evidence type="ECO:0000313" key="3">
    <source>
        <dbReference type="Proteomes" id="UP000015106"/>
    </source>
</evidence>
<reference evidence="2" key="2">
    <citation type="submission" date="2018-03" db="EMBL/GenBank/DDBJ databases">
        <title>The Triticum urartu genome reveals the dynamic nature of wheat genome evolution.</title>
        <authorList>
            <person name="Ling H."/>
            <person name="Ma B."/>
            <person name="Shi X."/>
            <person name="Liu H."/>
            <person name="Dong L."/>
            <person name="Sun H."/>
            <person name="Cao Y."/>
            <person name="Gao Q."/>
            <person name="Zheng S."/>
            <person name="Li Y."/>
            <person name="Yu Y."/>
            <person name="Du H."/>
            <person name="Qi M."/>
            <person name="Li Y."/>
            <person name="Yu H."/>
            <person name="Cui Y."/>
            <person name="Wang N."/>
            <person name="Chen C."/>
            <person name="Wu H."/>
            <person name="Zhao Y."/>
            <person name="Zhang J."/>
            <person name="Li Y."/>
            <person name="Zhou W."/>
            <person name="Zhang B."/>
            <person name="Hu W."/>
            <person name="Eijk M."/>
            <person name="Tang J."/>
            <person name="Witsenboer H."/>
            <person name="Zhao S."/>
            <person name="Li Z."/>
            <person name="Zhang A."/>
            <person name="Wang D."/>
            <person name="Liang C."/>
        </authorList>
    </citation>
    <scope>NUCLEOTIDE SEQUENCE [LARGE SCALE GENOMIC DNA]</scope>
    <source>
        <strain evidence="2">cv. G1812</strain>
    </source>
</reference>
<keyword evidence="3" id="KW-1185">Reference proteome</keyword>
<name>A0A8R7R4F6_TRIUA</name>